<dbReference type="EC" id="6.3.5.-" evidence="2"/>
<dbReference type="InterPro" id="IPR003837">
    <property type="entry name" value="GatC"/>
</dbReference>
<evidence type="ECO:0000256" key="1">
    <source>
        <dbReference type="ARBA" id="ARBA00022840"/>
    </source>
</evidence>
<dbReference type="GO" id="GO:0016740">
    <property type="term" value="F:transferase activity"/>
    <property type="evidence" value="ECO:0007669"/>
    <property type="project" value="UniProtKB-KW"/>
</dbReference>
<dbReference type="HAMAP" id="MF_00122">
    <property type="entry name" value="GatC"/>
    <property type="match status" value="1"/>
</dbReference>
<dbReference type="NCBIfam" id="TIGR00135">
    <property type="entry name" value="gatC"/>
    <property type="match status" value="1"/>
</dbReference>
<gene>
    <name evidence="2 3" type="primary">gatC</name>
    <name evidence="3" type="ORF">ENW96_10465</name>
</gene>
<keyword evidence="2" id="KW-0648">Protein biosynthesis</keyword>
<keyword evidence="2" id="KW-0547">Nucleotide-binding</keyword>
<sequence>MALTKEEVLHVANLARLSLDPQQVDRFTRQLNDILAYVEKLQEVDTAGVQPMAHVVPLYNVFREDEVTPGLSREDSLANAPVQEEGTFVVPRVI</sequence>
<dbReference type="PANTHER" id="PTHR15004:SF0">
    <property type="entry name" value="GLUTAMYL-TRNA(GLN) AMIDOTRANSFERASE SUBUNIT C, MITOCHONDRIAL"/>
    <property type="match status" value="1"/>
</dbReference>
<keyword evidence="2" id="KW-0436">Ligase</keyword>
<dbReference type="InterPro" id="IPR036113">
    <property type="entry name" value="Asp/Glu-ADT_sf_sub_c"/>
</dbReference>
<comment type="catalytic activity">
    <reaction evidence="2">
        <text>L-aspartyl-tRNA(Asn) + L-glutamine + ATP + H2O = L-asparaginyl-tRNA(Asn) + L-glutamate + ADP + phosphate + 2 H(+)</text>
        <dbReference type="Rhea" id="RHEA:14513"/>
        <dbReference type="Rhea" id="RHEA-COMP:9674"/>
        <dbReference type="Rhea" id="RHEA-COMP:9677"/>
        <dbReference type="ChEBI" id="CHEBI:15377"/>
        <dbReference type="ChEBI" id="CHEBI:15378"/>
        <dbReference type="ChEBI" id="CHEBI:29985"/>
        <dbReference type="ChEBI" id="CHEBI:30616"/>
        <dbReference type="ChEBI" id="CHEBI:43474"/>
        <dbReference type="ChEBI" id="CHEBI:58359"/>
        <dbReference type="ChEBI" id="CHEBI:78515"/>
        <dbReference type="ChEBI" id="CHEBI:78516"/>
        <dbReference type="ChEBI" id="CHEBI:456216"/>
    </reaction>
</comment>
<dbReference type="GO" id="GO:0006412">
    <property type="term" value="P:translation"/>
    <property type="evidence" value="ECO:0007669"/>
    <property type="project" value="UniProtKB-UniRule"/>
</dbReference>
<keyword evidence="1 2" id="KW-0067">ATP-binding</keyword>
<dbReference type="SUPFAM" id="SSF141000">
    <property type="entry name" value="Glu-tRNAGln amidotransferase C subunit"/>
    <property type="match status" value="1"/>
</dbReference>
<dbReference type="Gene3D" id="1.10.20.60">
    <property type="entry name" value="Glu-tRNAGln amidotransferase C subunit, N-terminal domain"/>
    <property type="match status" value="1"/>
</dbReference>
<name>A0A7C3ZBH3_9BACT</name>
<comment type="function">
    <text evidence="2">Allows the formation of correctly charged Asn-tRNA(Asn) or Gln-tRNA(Gln) through the transamidation of misacylated Asp-tRNA(Asn) or Glu-tRNA(Gln) in organisms which lack either or both of asparaginyl-tRNA or glutaminyl-tRNA synthetases. The reaction takes place in the presence of glutamine and ATP through an activated phospho-Asp-tRNA(Asn) or phospho-Glu-tRNA(Gln).</text>
</comment>
<protein>
    <recommendedName>
        <fullName evidence="2">Aspartyl/glutamyl-tRNA(Asn/Gln) amidotransferase subunit C</fullName>
        <shortName evidence="2">Asp/Glu-ADT subunit C</shortName>
        <ecNumber evidence="2">6.3.5.-</ecNumber>
    </recommendedName>
</protein>
<evidence type="ECO:0000313" key="3">
    <source>
        <dbReference type="EMBL" id="HGF34793.1"/>
    </source>
</evidence>
<dbReference type="PANTHER" id="PTHR15004">
    <property type="entry name" value="GLUTAMYL-TRNA(GLN) AMIDOTRANSFERASE SUBUNIT C, MITOCHONDRIAL"/>
    <property type="match status" value="1"/>
</dbReference>
<dbReference type="GO" id="GO:0050567">
    <property type="term" value="F:glutaminyl-tRNA synthase (glutamine-hydrolyzing) activity"/>
    <property type="evidence" value="ECO:0007669"/>
    <property type="project" value="UniProtKB-UniRule"/>
</dbReference>
<dbReference type="GO" id="GO:0070681">
    <property type="term" value="P:glutaminyl-tRNAGln biosynthesis via transamidation"/>
    <property type="evidence" value="ECO:0007669"/>
    <property type="project" value="TreeGrafter"/>
</dbReference>
<dbReference type="EMBL" id="DTMF01000257">
    <property type="protein sequence ID" value="HGF34793.1"/>
    <property type="molecule type" value="Genomic_DNA"/>
</dbReference>
<proteinExistence type="inferred from homology"/>
<comment type="catalytic activity">
    <reaction evidence="2">
        <text>L-glutamyl-tRNA(Gln) + L-glutamine + ATP + H2O = L-glutaminyl-tRNA(Gln) + L-glutamate + ADP + phosphate + H(+)</text>
        <dbReference type="Rhea" id="RHEA:17521"/>
        <dbReference type="Rhea" id="RHEA-COMP:9681"/>
        <dbReference type="Rhea" id="RHEA-COMP:9684"/>
        <dbReference type="ChEBI" id="CHEBI:15377"/>
        <dbReference type="ChEBI" id="CHEBI:15378"/>
        <dbReference type="ChEBI" id="CHEBI:29985"/>
        <dbReference type="ChEBI" id="CHEBI:30616"/>
        <dbReference type="ChEBI" id="CHEBI:43474"/>
        <dbReference type="ChEBI" id="CHEBI:58359"/>
        <dbReference type="ChEBI" id="CHEBI:78520"/>
        <dbReference type="ChEBI" id="CHEBI:78521"/>
        <dbReference type="ChEBI" id="CHEBI:456216"/>
    </reaction>
</comment>
<reference evidence="3" key="1">
    <citation type="journal article" date="2020" name="mSystems">
        <title>Genome- and Community-Level Interaction Insights into Carbon Utilization and Element Cycling Functions of Hydrothermarchaeota in Hydrothermal Sediment.</title>
        <authorList>
            <person name="Zhou Z."/>
            <person name="Liu Y."/>
            <person name="Xu W."/>
            <person name="Pan J."/>
            <person name="Luo Z.H."/>
            <person name="Li M."/>
        </authorList>
    </citation>
    <scope>NUCLEOTIDE SEQUENCE [LARGE SCALE GENOMIC DNA]</scope>
    <source>
        <strain evidence="3">SpSt-897</strain>
    </source>
</reference>
<dbReference type="AlphaFoldDB" id="A0A7C3ZBH3"/>
<keyword evidence="3" id="KW-0808">Transferase</keyword>
<organism evidence="3">
    <name type="scientific">Desulfobacca acetoxidans</name>
    <dbReference type="NCBI Taxonomy" id="60893"/>
    <lineage>
        <taxon>Bacteria</taxon>
        <taxon>Pseudomonadati</taxon>
        <taxon>Thermodesulfobacteriota</taxon>
        <taxon>Desulfobaccia</taxon>
        <taxon>Desulfobaccales</taxon>
        <taxon>Desulfobaccaceae</taxon>
        <taxon>Desulfobacca</taxon>
    </lineage>
</organism>
<dbReference type="GO" id="GO:0005524">
    <property type="term" value="F:ATP binding"/>
    <property type="evidence" value="ECO:0007669"/>
    <property type="project" value="UniProtKB-KW"/>
</dbReference>
<evidence type="ECO:0000256" key="2">
    <source>
        <dbReference type="HAMAP-Rule" id="MF_00122"/>
    </source>
</evidence>
<dbReference type="Pfam" id="PF02686">
    <property type="entry name" value="GatC"/>
    <property type="match status" value="1"/>
</dbReference>
<comment type="caution">
    <text evidence="3">The sequence shown here is derived from an EMBL/GenBank/DDBJ whole genome shotgun (WGS) entry which is preliminary data.</text>
</comment>
<comment type="subunit">
    <text evidence="2">Heterotrimer of A, B and C subunits.</text>
</comment>
<comment type="similarity">
    <text evidence="2">Belongs to the GatC family.</text>
</comment>
<accession>A0A7C3ZBH3</accession>
<dbReference type="GO" id="GO:0006450">
    <property type="term" value="P:regulation of translational fidelity"/>
    <property type="evidence" value="ECO:0007669"/>
    <property type="project" value="InterPro"/>
</dbReference>